<feature type="compositionally biased region" description="Basic and acidic residues" evidence="1">
    <location>
        <begin position="138"/>
        <end position="151"/>
    </location>
</feature>
<feature type="region of interest" description="Disordered" evidence="1">
    <location>
        <begin position="37"/>
        <end position="188"/>
    </location>
</feature>
<name>A0A0D7BE09_9AGAR</name>
<feature type="compositionally biased region" description="Acidic residues" evidence="1">
    <location>
        <begin position="43"/>
        <end position="52"/>
    </location>
</feature>
<evidence type="ECO:0000256" key="1">
    <source>
        <dbReference type="SAM" id="MobiDB-lite"/>
    </source>
</evidence>
<evidence type="ECO:0000313" key="2">
    <source>
        <dbReference type="EMBL" id="KIY68767.1"/>
    </source>
</evidence>
<evidence type="ECO:0000313" key="3">
    <source>
        <dbReference type="Proteomes" id="UP000054007"/>
    </source>
</evidence>
<reference evidence="2 3" key="1">
    <citation type="journal article" date="2015" name="Fungal Genet. Biol.">
        <title>Evolution of novel wood decay mechanisms in Agaricales revealed by the genome sequences of Fistulina hepatica and Cylindrobasidium torrendii.</title>
        <authorList>
            <person name="Floudas D."/>
            <person name="Held B.W."/>
            <person name="Riley R."/>
            <person name="Nagy L.G."/>
            <person name="Koehler G."/>
            <person name="Ransdell A.S."/>
            <person name="Younus H."/>
            <person name="Chow J."/>
            <person name="Chiniquy J."/>
            <person name="Lipzen A."/>
            <person name="Tritt A."/>
            <person name="Sun H."/>
            <person name="Haridas S."/>
            <person name="LaButti K."/>
            <person name="Ohm R.A."/>
            <person name="Kues U."/>
            <person name="Blanchette R.A."/>
            <person name="Grigoriev I.V."/>
            <person name="Minto R.E."/>
            <person name="Hibbett D.S."/>
        </authorList>
    </citation>
    <scope>NUCLEOTIDE SEQUENCE [LARGE SCALE GENOMIC DNA]</scope>
    <source>
        <strain evidence="2 3">FP15055 ss-10</strain>
    </source>
</reference>
<accession>A0A0D7BE09</accession>
<keyword evidence="3" id="KW-1185">Reference proteome</keyword>
<proteinExistence type="predicted"/>
<feature type="compositionally biased region" description="Basic residues" evidence="1">
    <location>
        <begin position="123"/>
        <end position="137"/>
    </location>
</feature>
<organism evidence="2 3">
    <name type="scientific">Cylindrobasidium torrendii FP15055 ss-10</name>
    <dbReference type="NCBI Taxonomy" id="1314674"/>
    <lineage>
        <taxon>Eukaryota</taxon>
        <taxon>Fungi</taxon>
        <taxon>Dikarya</taxon>
        <taxon>Basidiomycota</taxon>
        <taxon>Agaricomycotina</taxon>
        <taxon>Agaricomycetes</taxon>
        <taxon>Agaricomycetidae</taxon>
        <taxon>Agaricales</taxon>
        <taxon>Marasmiineae</taxon>
        <taxon>Physalacriaceae</taxon>
        <taxon>Cylindrobasidium</taxon>
    </lineage>
</organism>
<protein>
    <submittedName>
        <fullName evidence="2">Uncharacterized protein</fullName>
    </submittedName>
</protein>
<dbReference type="Proteomes" id="UP000054007">
    <property type="component" value="Unassembled WGS sequence"/>
</dbReference>
<dbReference type="AlphaFoldDB" id="A0A0D7BE09"/>
<dbReference type="OrthoDB" id="3051288at2759"/>
<dbReference type="EMBL" id="KN880496">
    <property type="protein sequence ID" value="KIY68767.1"/>
    <property type="molecule type" value="Genomic_DNA"/>
</dbReference>
<sequence>MPQTSTAPRRDSNALRASVFDVFMELGALDANSKLASMILGETPEEDEDEEQDGARTPRGSSDGAFTPGGSKYRERFDSFILPDFEPERPSRDKERGFKGLAGRSRSRRRKDKHEPAEDSPTSHKRSIWHGFKRSKSNTRDKAKAERRSEDTLAPPPLPSSRSQSAAANYAGDGTAPPPTPTVTFPTLDRSDARSFATSAWVDVSADSRSVVAVPASEHQEYNPFLTACAGPSHARKCRPASSA</sequence>
<feature type="compositionally biased region" description="Basic and acidic residues" evidence="1">
    <location>
        <begin position="86"/>
        <end position="98"/>
    </location>
</feature>
<gene>
    <name evidence="2" type="ORF">CYLTODRAFT_421325</name>
</gene>